<dbReference type="RefSeq" id="XP_013257304.1">
    <property type="nucleotide sequence ID" value="XM_013401850.1"/>
</dbReference>
<sequence length="161" mass="17365">MKAAVVSFGYGAIGPLSAIYGIWQSNEASSKSERPMWVLAYGGAAIPTGLWTYGYNMMRHLENRLTVHSPSPGFSIELGAALTIVTATRLALPIPTTQCITGATVGVGGWSGTLRAINWRMLAWIYFDWIRTLPIAGLVSYSPMAIIVNAPSWELMPTTAT</sequence>
<comment type="subcellular location">
    <subcellularLocation>
        <location evidence="1">Membrane</location>
        <topology evidence="1">Multi-pass membrane protein</topology>
    </subcellularLocation>
</comment>
<dbReference type="Pfam" id="PF01384">
    <property type="entry name" value="PHO4"/>
    <property type="match status" value="1"/>
</dbReference>
<dbReference type="GO" id="GO:0005315">
    <property type="term" value="F:phosphate transmembrane transporter activity"/>
    <property type="evidence" value="ECO:0007669"/>
    <property type="project" value="InterPro"/>
</dbReference>
<organism evidence="8 9">
    <name type="scientific">Exophiala aquamarina CBS 119918</name>
    <dbReference type="NCBI Taxonomy" id="1182545"/>
    <lineage>
        <taxon>Eukaryota</taxon>
        <taxon>Fungi</taxon>
        <taxon>Dikarya</taxon>
        <taxon>Ascomycota</taxon>
        <taxon>Pezizomycotina</taxon>
        <taxon>Eurotiomycetes</taxon>
        <taxon>Chaetothyriomycetidae</taxon>
        <taxon>Chaetothyriales</taxon>
        <taxon>Herpotrichiellaceae</taxon>
        <taxon>Exophiala</taxon>
    </lineage>
</organism>
<keyword evidence="3" id="KW-0592">Phosphate transport</keyword>
<accession>A0A072P3L2</accession>
<evidence type="ECO:0000256" key="6">
    <source>
        <dbReference type="ARBA" id="ARBA00023136"/>
    </source>
</evidence>
<gene>
    <name evidence="8" type="ORF">A1O9_09156</name>
</gene>
<comment type="caution">
    <text evidence="8">The sequence shown here is derived from an EMBL/GenBank/DDBJ whole genome shotgun (WGS) entry which is preliminary data.</text>
</comment>
<dbReference type="HOGENOM" id="CLU_084282_0_0_1"/>
<evidence type="ECO:0000313" key="8">
    <source>
        <dbReference type="EMBL" id="KEF54714.1"/>
    </source>
</evidence>
<evidence type="ECO:0000256" key="5">
    <source>
        <dbReference type="ARBA" id="ARBA00022989"/>
    </source>
</evidence>
<proteinExistence type="predicted"/>
<keyword evidence="6 7" id="KW-0472">Membrane</keyword>
<keyword evidence="5 7" id="KW-1133">Transmembrane helix</keyword>
<dbReference type="InterPro" id="IPR001204">
    <property type="entry name" value="Phos_transporter"/>
</dbReference>
<protein>
    <submittedName>
        <fullName evidence="8">PiT family inorganic phosphate transporter</fullName>
    </submittedName>
</protein>
<dbReference type="PANTHER" id="PTHR11101">
    <property type="entry name" value="PHOSPHATE TRANSPORTER"/>
    <property type="match status" value="1"/>
</dbReference>
<dbReference type="STRING" id="1182545.A0A072P3L2"/>
<dbReference type="Proteomes" id="UP000027920">
    <property type="component" value="Unassembled WGS sequence"/>
</dbReference>
<evidence type="ECO:0000313" key="9">
    <source>
        <dbReference type="Proteomes" id="UP000027920"/>
    </source>
</evidence>
<evidence type="ECO:0000256" key="3">
    <source>
        <dbReference type="ARBA" id="ARBA00022592"/>
    </source>
</evidence>
<dbReference type="GeneID" id="25284066"/>
<dbReference type="GO" id="GO:0035435">
    <property type="term" value="P:phosphate ion transmembrane transport"/>
    <property type="evidence" value="ECO:0007669"/>
    <property type="project" value="TreeGrafter"/>
</dbReference>
<dbReference type="VEuPathDB" id="FungiDB:A1O9_09156"/>
<dbReference type="PANTHER" id="PTHR11101:SF80">
    <property type="entry name" value="PHOSPHATE TRANSPORTER"/>
    <property type="match status" value="1"/>
</dbReference>
<evidence type="ECO:0000256" key="7">
    <source>
        <dbReference type="SAM" id="Phobius"/>
    </source>
</evidence>
<dbReference type="EMBL" id="AMGV01000009">
    <property type="protein sequence ID" value="KEF54714.1"/>
    <property type="molecule type" value="Genomic_DNA"/>
</dbReference>
<reference evidence="8 9" key="1">
    <citation type="submission" date="2013-03" db="EMBL/GenBank/DDBJ databases">
        <title>The Genome Sequence of Exophiala aquamarina CBS 119918.</title>
        <authorList>
            <consortium name="The Broad Institute Genomics Platform"/>
            <person name="Cuomo C."/>
            <person name="de Hoog S."/>
            <person name="Gorbushina A."/>
            <person name="Walker B."/>
            <person name="Young S.K."/>
            <person name="Zeng Q."/>
            <person name="Gargeya S."/>
            <person name="Fitzgerald M."/>
            <person name="Haas B."/>
            <person name="Abouelleil A."/>
            <person name="Allen A.W."/>
            <person name="Alvarado L."/>
            <person name="Arachchi H.M."/>
            <person name="Berlin A.M."/>
            <person name="Chapman S.B."/>
            <person name="Gainer-Dewar J."/>
            <person name="Goldberg J."/>
            <person name="Griggs A."/>
            <person name="Gujja S."/>
            <person name="Hansen M."/>
            <person name="Howarth C."/>
            <person name="Imamovic A."/>
            <person name="Ireland A."/>
            <person name="Larimer J."/>
            <person name="McCowan C."/>
            <person name="Murphy C."/>
            <person name="Pearson M."/>
            <person name="Poon T.W."/>
            <person name="Priest M."/>
            <person name="Roberts A."/>
            <person name="Saif S."/>
            <person name="Shea T."/>
            <person name="Sisk P."/>
            <person name="Sykes S."/>
            <person name="Wortman J."/>
            <person name="Nusbaum C."/>
            <person name="Birren B."/>
        </authorList>
    </citation>
    <scope>NUCLEOTIDE SEQUENCE [LARGE SCALE GENOMIC DNA]</scope>
    <source>
        <strain evidence="8 9">CBS 119918</strain>
    </source>
</reference>
<dbReference type="AlphaFoldDB" id="A0A072P3L2"/>
<evidence type="ECO:0000256" key="4">
    <source>
        <dbReference type="ARBA" id="ARBA00022692"/>
    </source>
</evidence>
<dbReference type="OrthoDB" id="260807at2759"/>
<name>A0A072P3L2_9EURO</name>
<feature type="transmembrane region" description="Helical" evidence="7">
    <location>
        <begin position="34"/>
        <end position="55"/>
    </location>
</feature>
<evidence type="ECO:0000256" key="1">
    <source>
        <dbReference type="ARBA" id="ARBA00004141"/>
    </source>
</evidence>
<keyword evidence="4 7" id="KW-0812">Transmembrane</keyword>
<evidence type="ECO:0000256" key="2">
    <source>
        <dbReference type="ARBA" id="ARBA00022448"/>
    </source>
</evidence>
<keyword evidence="2" id="KW-0813">Transport</keyword>
<dbReference type="GO" id="GO:0016020">
    <property type="term" value="C:membrane"/>
    <property type="evidence" value="ECO:0007669"/>
    <property type="project" value="UniProtKB-SubCell"/>
</dbReference>
<keyword evidence="9" id="KW-1185">Reference proteome</keyword>